<dbReference type="InterPro" id="IPR010982">
    <property type="entry name" value="Lambda_DNA-bd_dom_sf"/>
</dbReference>
<dbReference type="SUPFAM" id="SSF47413">
    <property type="entry name" value="lambda repressor-like DNA-binding domains"/>
    <property type="match status" value="1"/>
</dbReference>
<dbReference type="Pfam" id="PF01381">
    <property type="entry name" value="HTH_3"/>
    <property type="match status" value="1"/>
</dbReference>
<evidence type="ECO:0000313" key="5">
    <source>
        <dbReference type="EMBL" id="BCG27579.1"/>
    </source>
</evidence>
<dbReference type="InterPro" id="IPR015927">
    <property type="entry name" value="Peptidase_S24_S26A/B/C"/>
</dbReference>
<evidence type="ECO:0000256" key="3">
    <source>
        <dbReference type="ARBA" id="ARBA00023163"/>
    </source>
</evidence>
<reference evidence="5 6" key="1">
    <citation type="submission" date="2020-05" db="EMBL/GenBank/DDBJ databases">
        <title>Characterization of novel class B3 metallo-beta-lactamase from novel Pseudomonas species.</title>
        <authorList>
            <person name="Yamada K."/>
            <person name="Aoki K."/>
            <person name="Ishii Y."/>
        </authorList>
    </citation>
    <scope>NUCLEOTIDE SEQUENCE [LARGE SCALE GENOMIC DNA]</scope>
    <source>
        <strain evidence="5 6">TUM18999</strain>
    </source>
</reference>
<dbReference type="GO" id="GO:0003677">
    <property type="term" value="F:DNA binding"/>
    <property type="evidence" value="ECO:0007669"/>
    <property type="project" value="UniProtKB-KW"/>
</dbReference>
<evidence type="ECO:0000313" key="6">
    <source>
        <dbReference type="Proteomes" id="UP000509383"/>
    </source>
</evidence>
<dbReference type="Pfam" id="PF00717">
    <property type="entry name" value="Peptidase_S24"/>
    <property type="match status" value="1"/>
</dbReference>
<dbReference type="AlphaFoldDB" id="A0A6J4EE08"/>
<dbReference type="Proteomes" id="UP000509383">
    <property type="component" value="Chromosome"/>
</dbReference>
<dbReference type="PANTHER" id="PTHR40661">
    <property type="match status" value="1"/>
</dbReference>
<evidence type="ECO:0000256" key="1">
    <source>
        <dbReference type="ARBA" id="ARBA00023015"/>
    </source>
</evidence>
<dbReference type="SMART" id="SM00530">
    <property type="entry name" value="HTH_XRE"/>
    <property type="match status" value="1"/>
</dbReference>
<dbReference type="EMBL" id="AP023189">
    <property type="protein sequence ID" value="BCG27579.1"/>
    <property type="molecule type" value="Genomic_DNA"/>
</dbReference>
<keyword evidence="1" id="KW-0805">Transcription regulation</keyword>
<protein>
    <submittedName>
        <fullName evidence="5">HTH-type transcriptional regulator PrtR</fullName>
    </submittedName>
</protein>
<dbReference type="Gene3D" id="2.10.109.10">
    <property type="entry name" value="Umud Fragment, subunit A"/>
    <property type="match status" value="1"/>
</dbReference>
<keyword evidence="2" id="KW-0238">DNA-binding</keyword>
<sequence>MVLSYDNHDRLAFAARLREAAKRANIPSRGLAARLARETGVTNKAAQKWLNGDSTPSNERVLKIATLLKVGLPWLVWGSDELALQSPPESGTVHAPDMLPIAVFDEGLPPSDDEVEVPFFEEVELSGGAGRTAVEVSCSQKMRFPKATLRAAGVQFDRVVCVRVTGNSMSPVLPHGSTVAVDRGSTSIVDGKVYAISQDGQLRIKSLYRAPNGGLRVRSFNHDEHPDESYSRSEIEEYSIEVLGRVFWAEMFM</sequence>
<keyword evidence="3" id="KW-0804">Transcription</keyword>
<dbReference type="SUPFAM" id="SSF51306">
    <property type="entry name" value="LexA/Signal peptidase"/>
    <property type="match status" value="1"/>
</dbReference>
<dbReference type="PROSITE" id="PS50943">
    <property type="entry name" value="HTH_CROC1"/>
    <property type="match status" value="1"/>
</dbReference>
<organism evidence="5 6">
    <name type="scientific">Pseudomonas tohonis</name>
    <dbReference type="NCBI Taxonomy" id="2725477"/>
    <lineage>
        <taxon>Bacteria</taxon>
        <taxon>Pseudomonadati</taxon>
        <taxon>Pseudomonadota</taxon>
        <taxon>Gammaproteobacteria</taxon>
        <taxon>Pseudomonadales</taxon>
        <taxon>Pseudomonadaceae</taxon>
        <taxon>Pseudomonas</taxon>
    </lineage>
</organism>
<feature type="domain" description="HTH cro/C1-type" evidence="4">
    <location>
        <begin position="35"/>
        <end position="75"/>
    </location>
</feature>
<dbReference type="CDD" id="cd06529">
    <property type="entry name" value="S24_LexA-like"/>
    <property type="match status" value="1"/>
</dbReference>
<gene>
    <name evidence="5" type="primary">prtR_2</name>
    <name evidence="5" type="ORF">TUM18999_57700</name>
</gene>
<dbReference type="InterPro" id="IPR036286">
    <property type="entry name" value="LexA/Signal_pep-like_sf"/>
</dbReference>
<dbReference type="InterPro" id="IPR001387">
    <property type="entry name" value="Cro/C1-type_HTH"/>
</dbReference>
<dbReference type="InterPro" id="IPR039418">
    <property type="entry name" value="LexA-like"/>
</dbReference>
<evidence type="ECO:0000259" key="4">
    <source>
        <dbReference type="PROSITE" id="PS50943"/>
    </source>
</evidence>
<accession>A0A6J4EE08</accession>
<evidence type="ECO:0000256" key="2">
    <source>
        <dbReference type="ARBA" id="ARBA00023125"/>
    </source>
</evidence>
<dbReference type="Gene3D" id="1.10.260.40">
    <property type="entry name" value="lambda repressor-like DNA-binding domains"/>
    <property type="match status" value="1"/>
</dbReference>
<proteinExistence type="predicted"/>
<name>A0A6J4EE08_9PSED</name>
<dbReference type="CDD" id="cd00093">
    <property type="entry name" value="HTH_XRE"/>
    <property type="match status" value="1"/>
</dbReference>
<dbReference type="PANTHER" id="PTHR40661:SF2">
    <property type="entry name" value="HTH-TYPE TRANSCRIPTIONAL REGULATOR PRTR"/>
    <property type="match status" value="1"/>
</dbReference>
<dbReference type="KEGG" id="ptw:TUM18999_57700"/>